<sequence length="231" mass="26814">MERRRLLIVLTIFAFGSCHEYENSVEQQRLFEKRKDQKLDTLVAIFVSNTGSLDLYYLQGPLTLPKDIKMQLSDTLTRDIKVCGNFPKDLVDMTSWNYDPDFAYEVIGKTILADTNNAVGKVPLFYVTQWTKFYYNDHLWGERGDLGTFPERSKMVNNVVKYFKLEGEKVNEVEGLLGKADFHEQNEIGYKIDEEYGSDIDPIATTTLTFTFDSDSIVREKKIEKWEKNGR</sequence>
<keyword evidence="2" id="KW-1185">Reference proteome</keyword>
<accession>A0A1M5ULT7</accession>
<dbReference type="RefSeq" id="WP_073139045.1">
    <property type="nucleotide sequence ID" value="NZ_FQWQ01000003.1"/>
</dbReference>
<gene>
    <name evidence="1" type="ORF">SAMN04488109_4763</name>
</gene>
<organism evidence="1 2">
    <name type="scientific">Chryseolinea serpens</name>
    <dbReference type="NCBI Taxonomy" id="947013"/>
    <lineage>
        <taxon>Bacteria</taxon>
        <taxon>Pseudomonadati</taxon>
        <taxon>Bacteroidota</taxon>
        <taxon>Cytophagia</taxon>
        <taxon>Cytophagales</taxon>
        <taxon>Fulvivirgaceae</taxon>
        <taxon>Chryseolinea</taxon>
    </lineage>
</organism>
<protein>
    <submittedName>
        <fullName evidence="1">Uncharacterized protein</fullName>
    </submittedName>
</protein>
<dbReference type="OrthoDB" id="1493479at2"/>
<dbReference type="AlphaFoldDB" id="A0A1M5ULT7"/>
<dbReference type="STRING" id="947013.SAMN04488109_4763"/>
<dbReference type="PROSITE" id="PS51257">
    <property type="entry name" value="PROKAR_LIPOPROTEIN"/>
    <property type="match status" value="1"/>
</dbReference>
<proteinExistence type="predicted"/>
<name>A0A1M5ULT7_9BACT</name>
<dbReference type="EMBL" id="FQWQ01000003">
    <property type="protein sequence ID" value="SHH63838.1"/>
    <property type="molecule type" value="Genomic_DNA"/>
</dbReference>
<evidence type="ECO:0000313" key="1">
    <source>
        <dbReference type="EMBL" id="SHH63838.1"/>
    </source>
</evidence>
<evidence type="ECO:0000313" key="2">
    <source>
        <dbReference type="Proteomes" id="UP000184212"/>
    </source>
</evidence>
<reference evidence="1 2" key="1">
    <citation type="submission" date="2016-11" db="EMBL/GenBank/DDBJ databases">
        <authorList>
            <person name="Jaros S."/>
            <person name="Januszkiewicz K."/>
            <person name="Wedrychowicz H."/>
        </authorList>
    </citation>
    <scope>NUCLEOTIDE SEQUENCE [LARGE SCALE GENOMIC DNA]</scope>
    <source>
        <strain evidence="1 2">DSM 24574</strain>
    </source>
</reference>
<dbReference type="Proteomes" id="UP000184212">
    <property type="component" value="Unassembled WGS sequence"/>
</dbReference>